<dbReference type="InterPro" id="IPR018627">
    <property type="entry name" value="ELP6"/>
</dbReference>
<comment type="caution">
    <text evidence="3">The sequence shown here is derived from an EMBL/GenBank/DDBJ whole genome shotgun (WGS) entry which is preliminary data.</text>
</comment>
<sequence>MGYPSLESHLPSTHAPLLPPGTFLSISDTQASDGNFLLHHFISNYIKADQNVVLVGLAGILVHYTIVGRKLGVNLATARTKGIFQFVDGLTQLTDYAAPNKEYIAKPAELKLTSTTSTATPPTLTVGSTGVTRIARPAAAAAAPPAPPKVLSYSPKLVDLYRALEEIIQDTASKASGPSKKQLVLILDDLSVLLNCGWPCRDVLALVRYLKLLVAKFNGTLITLVHADGLMAEEVSQDGLVKGVFYEADYIIDVRGLDSGGSRDVHGQLSLLHGPGYLLRQRAGQVKENEWPALTLHYKILDNNVEVFAKGYSSGVL</sequence>
<organism evidence="3 4">
    <name type="scientific">Linnemannia exigua</name>
    <dbReference type="NCBI Taxonomy" id="604196"/>
    <lineage>
        <taxon>Eukaryota</taxon>
        <taxon>Fungi</taxon>
        <taxon>Fungi incertae sedis</taxon>
        <taxon>Mucoromycota</taxon>
        <taxon>Mortierellomycotina</taxon>
        <taxon>Mortierellomycetes</taxon>
        <taxon>Mortierellales</taxon>
        <taxon>Mortierellaceae</taxon>
        <taxon>Linnemannia</taxon>
    </lineage>
</organism>
<gene>
    <name evidence="3" type="primary">ELP6</name>
    <name evidence="3" type="ORF">BGZ95_010653</name>
</gene>
<evidence type="ECO:0000313" key="4">
    <source>
        <dbReference type="Proteomes" id="UP001194580"/>
    </source>
</evidence>
<dbReference type="GO" id="GO:0002098">
    <property type="term" value="P:tRNA wobble uridine modification"/>
    <property type="evidence" value="ECO:0007669"/>
    <property type="project" value="InterPro"/>
</dbReference>
<dbReference type="Proteomes" id="UP001194580">
    <property type="component" value="Unassembled WGS sequence"/>
</dbReference>
<dbReference type="Pfam" id="PF09807">
    <property type="entry name" value="ELP6"/>
    <property type="match status" value="2"/>
</dbReference>
<protein>
    <submittedName>
        <fullName evidence="3">Elongator subunit elp6</fullName>
    </submittedName>
</protein>
<comment type="pathway">
    <text evidence="1">tRNA modification; 5-methoxycarbonylmethyl-2-thiouridine-tRNA biosynthesis.</text>
</comment>
<dbReference type="Gene3D" id="3.40.50.300">
    <property type="entry name" value="P-loop containing nucleotide triphosphate hydrolases"/>
    <property type="match status" value="1"/>
</dbReference>
<dbReference type="CDD" id="cd19495">
    <property type="entry name" value="Elp6"/>
    <property type="match status" value="1"/>
</dbReference>
<proteinExistence type="inferred from homology"/>
<dbReference type="PANTHER" id="PTHR16184">
    <property type="entry name" value="ELONGATOR COMPLEX PROTEIN 6"/>
    <property type="match status" value="1"/>
</dbReference>
<reference evidence="3" key="1">
    <citation type="journal article" date="2020" name="Fungal Divers.">
        <title>Resolving the Mortierellaceae phylogeny through synthesis of multi-gene phylogenetics and phylogenomics.</title>
        <authorList>
            <person name="Vandepol N."/>
            <person name="Liber J."/>
            <person name="Desiro A."/>
            <person name="Na H."/>
            <person name="Kennedy M."/>
            <person name="Barry K."/>
            <person name="Grigoriev I.V."/>
            <person name="Miller A.N."/>
            <person name="O'Donnell K."/>
            <person name="Stajich J.E."/>
            <person name="Bonito G."/>
        </authorList>
    </citation>
    <scope>NUCLEOTIDE SEQUENCE</scope>
    <source>
        <strain evidence="3">NRRL 28262</strain>
    </source>
</reference>
<keyword evidence="4" id="KW-1185">Reference proteome</keyword>
<name>A0AAD4DKB1_9FUNG</name>
<accession>A0AAD4DKB1</accession>
<dbReference type="PANTHER" id="PTHR16184:SF6">
    <property type="entry name" value="ELONGATOR COMPLEX PROTEIN 6"/>
    <property type="match status" value="1"/>
</dbReference>
<evidence type="ECO:0000313" key="3">
    <source>
        <dbReference type="EMBL" id="KAG0280293.1"/>
    </source>
</evidence>
<evidence type="ECO:0000256" key="2">
    <source>
        <dbReference type="ARBA" id="ARBA00008837"/>
    </source>
</evidence>
<dbReference type="AlphaFoldDB" id="A0AAD4DKB1"/>
<evidence type="ECO:0000256" key="1">
    <source>
        <dbReference type="ARBA" id="ARBA00005043"/>
    </source>
</evidence>
<dbReference type="GO" id="GO:0033588">
    <property type="term" value="C:elongator holoenzyme complex"/>
    <property type="evidence" value="ECO:0007669"/>
    <property type="project" value="InterPro"/>
</dbReference>
<dbReference type="InterPro" id="IPR027417">
    <property type="entry name" value="P-loop_NTPase"/>
</dbReference>
<comment type="similarity">
    <text evidence="2">Belongs to the ELP6 family.</text>
</comment>
<dbReference type="EMBL" id="JAAAIL010000073">
    <property type="protein sequence ID" value="KAG0280293.1"/>
    <property type="molecule type" value="Genomic_DNA"/>
</dbReference>